<dbReference type="SMART" id="SM00342">
    <property type="entry name" value="HTH_ARAC"/>
    <property type="match status" value="1"/>
</dbReference>
<dbReference type="Proteomes" id="UP000280696">
    <property type="component" value="Unassembled WGS sequence"/>
</dbReference>
<dbReference type="InterPro" id="IPR014710">
    <property type="entry name" value="RmlC-like_jellyroll"/>
</dbReference>
<name>A0A3A9AMS5_9FIRM</name>
<dbReference type="PANTHER" id="PTHR43280:SF34">
    <property type="entry name" value="ARAC-FAMILY TRANSCRIPTIONAL REGULATOR"/>
    <property type="match status" value="1"/>
</dbReference>
<protein>
    <submittedName>
        <fullName evidence="5">AraC family transcriptional regulator</fullName>
    </submittedName>
</protein>
<dbReference type="Pfam" id="PF02311">
    <property type="entry name" value="AraC_binding"/>
    <property type="match status" value="1"/>
</dbReference>
<gene>
    <name evidence="5" type="ORF">D7V94_06055</name>
</gene>
<dbReference type="InterPro" id="IPR018060">
    <property type="entry name" value="HTH_AraC"/>
</dbReference>
<accession>A0A3A9AMS5</accession>
<dbReference type="OrthoDB" id="9774814at2"/>
<keyword evidence="2" id="KW-0238">DNA-binding</keyword>
<evidence type="ECO:0000313" key="6">
    <source>
        <dbReference type="Proteomes" id="UP000280696"/>
    </source>
</evidence>
<evidence type="ECO:0000259" key="4">
    <source>
        <dbReference type="PROSITE" id="PS01124"/>
    </source>
</evidence>
<keyword evidence="1" id="KW-0805">Transcription regulation</keyword>
<dbReference type="Gene3D" id="1.10.10.60">
    <property type="entry name" value="Homeodomain-like"/>
    <property type="match status" value="2"/>
</dbReference>
<keyword evidence="6" id="KW-1185">Reference proteome</keyword>
<dbReference type="Gene3D" id="2.60.120.10">
    <property type="entry name" value="Jelly Rolls"/>
    <property type="match status" value="1"/>
</dbReference>
<dbReference type="GO" id="GO:0043565">
    <property type="term" value="F:sequence-specific DNA binding"/>
    <property type="evidence" value="ECO:0007669"/>
    <property type="project" value="InterPro"/>
</dbReference>
<dbReference type="SUPFAM" id="SSF46689">
    <property type="entry name" value="Homeodomain-like"/>
    <property type="match status" value="2"/>
</dbReference>
<dbReference type="EMBL" id="RAYQ01000004">
    <property type="protein sequence ID" value="RKI92870.1"/>
    <property type="molecule type" value="Genomic_DNA"/>
</dbReference>
<evidence type="ECO:0000256" key="1">
    <source>
        <dbReference type="ARBA" id="ARBA00023015"/>
    </source>
</evidence>
<dbReference type="Pfam" id="PF12833">
    <property type="entry name" value="HTH_18"/>
    <property type="match status" value="1"/>
</dbReference>
<evidence type="ECO:0000256" key="3">
    <source>
        <dbReference type="ARBA" id="ARBA00023163"/>
    </source>
</evidence>
<organism evidence="5 6">
    <name type="scientific">Parablautia intestinalis</name>
    <dbReference type="NCBI Taxonomy" id="2320100"/>
    <lineage>
        <taxon>Bacteria</taxon>
        <taxon>Bacillati</taxon>
        <taxon>Bacillota</taxon>
        <taxon>Clostridia</taxon>
        <taxon>Lachnospirales</taxon>
        <taxon>Lachnospiraceae</taxon>
        <taxon>Parablautia</taxon>
    </lineage>
</organism>
<evidence type="ECO:0000256" key="2">
    <source>
        <dbReference type="ARBA" id="ARBA00023125"/>
    </source>
</evidence>
<feature type="domain" description="HTH araC/xylS-type" evidence="4">
    <location>
        <begin position="187"/>
        <end position="284"/>
    </location>
</feature>
<dbReference type="PANTHER" id="PTHR43280">
    <property type="entry name" value="ARAC-FAMILY TRANSCRIPTIONAL REGULATOR"/>
    <property type="match status" value="1"/>
</dbReference>
<sequence length="284" mass="33675">MKMNEMQESVKSGYLLEKFRLFYLKDISSREYVYHYHDFHKLIWFISGNVEYHIEGRAYRLEPHDILLVNKGEIHKPFIDYDSPYERYVFYISSEYLEEHSEGKDRLDLCFQMASKEQGHVIHLSPAISGNLFEAVKQIEKLNYDNAYAKDMYSRVSFLKFLIELNRSCISSPEIFHKMARYDKKIVEMIHYINENLSKDLTIETLSAKFYLSKYHMMRKFKEETGYSMHQYILEKRILAAKGMILTGMPATLASMECGFKDYSTFSRAYKKLLGQLPSDKYGK</sequence>
<dbReference type="SUPFAM" id="SSF51215">
    <property type="entry name" value="Regulatory protein AraC"/>
    <property type="match status" value="1"/>
</dbReference>
<keyword evidence="3" id="KW-0804">Transcription</keyword>
<dbReference type="AlphaFoldDB" id="A0A3A9AMS5"/>
<proteinExistence type="predicted"/>
<reference evidence="5 6" key="1">
    <citation type="submission" date="2018-09" db="EMBL/GenBank/DDBJ databases">
        <title>Murine metabolic-syndrome-specific gut microbial biobank.</title>
        <authorList>
            <person name="Liu C."/>
        </authorList>
    </citation>
    <scope>NUCLEOTIDE SEQUENCE [LARGE SCALE GENOMIC DNA]</scope>
    <source>
        <strain evidence="5 6">0.1xD8-82</strain>
    </source>
</reference>
<dbReference type="InterPro" id="IPR037923">
    <property type="entry name" value="HTH-like"/>
</dbReference>
<dbReference type="InterPro" id="IPR009057">
    <property type="entry name" value="Homeodomain-like_sf"/>
</dbReference>
<dbReference type="GO" id="GO:0003700">
    <property type="term" value="F:DNA-binding transcription factor activity"/>
    <property type="evidence" value="ECO:0007669"/>
    <property type="project" value="InterPro"/>
</dbReference>
<evidence type="ECO:0000313" key="5">
    <source>
        <dbReference type="EMBL" id="RKI92870.1"/>
    </source>
</evidence>
<comment type="caution">
    <text evidence="5">The sequence shown here is derived from an EMBL/GenBank/DDBJ whole genome shotgun (WGS) entry which is preliminary data.</text>
</comment>
<dbReference type="InterPro" id="IPR003313">
    <property type="entry name" value="AraC-bd"/>
</dbReference>
<dbReference type="PROSITE" id="PS01124">
    <property type="entry name" value="HTH_ARAC_FAMILY_2"/>
    <property type="match status" value="1"/>
</dbReference>